<feature type="signal peptide" evidence="1">
    <location>
        <begin position="1"/>
        <end position="21"/>
    </location>
</feature>
<protein>
    <submittedName>
        <fullName evidence="2">Uncharacterized protein</fullName>
    </submittedName>
</protein>
<keyword evidence="1" id="KW-0732">Signal</keyword>
<evidence type="ECO:0000256" key="1">
    <source>
        <dbReference type="SAM" id="SignalP"/>
    </source>
</evidence>
<gene>
    <name evidence="2" type="ORF">E5222_12815</name>
</gene>
<reference evidence="2 3" key="1">
    <citation type="submission" date="2019-04" db="EMBL/GenBank/DDBJ databases">
        <title>Altererythrobacter aquimixticola sp. nov., isolated from sediment of junction between the ocean and a freshwater spring.</title>
        <authorList>
            <person name="Yoon J.-H."/>
        </authorList>
    </citation>
    <scope>NUCLEOTIDE SEQUENCE [LARGE SCALE GENOMIC DNA]</scope>
    <source>
        <strain evidence="2 3">SSKS-13</strain>
    </source>
</reference>
<feature type="chain" id="PRO_5020925174" evidence="1">
    <location>
        <begin position="22"/>
        <end position="189"/>
    </location>
</feature>
<sequence length="189" mass="20506">MRAAQLAGCSLAACSALTACAMADRIPDPMTVNGHVLGKAEDFATRGPATVCMEGMRVTVAEGETAYLEYLGIHNGRLRLVLANDSALILAHGDSWADLRRDGQQPSFHHQNAVYFQIDSTSDYQIFLTTEDGALHRSPVLNLHGSALKGTGEDVEAVERVTFGQPDWNGCDKRFGYGWDGIVYSVDEE</sequence>
<accession>A0A4T3EYT9</accession>
<dbReference type="PROSITE" id="PS51257">
    <property type="entry name" value="PROKAR_LIPOPROTEIN"/>
    <property type="match status" value="1"/>
</dbReference>
<evidence type="ECO:0000313" key="3">
    <source>
        <dbReference type="Proteomes" id="UP000309389"/>
    </source>
</evidence>
<keyword evidence="3" id="KW-1185">Reference proteome</keyword>
<dbReference type="OrthoDB" id="7605529at2"/>
<comment type="caution">
    <text evidence="2">The sequence shown here is derived from an EMBL/GenBank/DDBJ whole genome shotgun (WGS) entry which is preliminary data.</text>
</comment>
<evidence type="ECO:0000313" key="2">
    <source>
        <dbReference type="EMBL" id="TIX49691.1"/>
    </source>
</evidence>
<proteinExistence type="predicted"/>
<name>A0A4T3EYT9_9SPHN</name>
<dbReference type="Proteomes" id="UP000309389">
    <property type="component" value="Unassembled WGS sequence"/>
</dbReference>
<dbReference type="AlphaFoldDB" id="A0A4T3EYT9"/>
<dbReference type="EMBL" id="SSHH01000003">
    <property type="protein sequence ID" value="TIX49691.1"/>
    <property type="molecule type" value="Genomic_DNA"/>
</dbReference>
<organism evidence="2 3">
    <name type="scientific">Alteraurantiacibacter aquimixticola</name>
    <dbReference type="NCBI Taxonomy" id="2489173"/>
    <lineage>
        <taxon>Bacteria</taxon>
        <taxon>Pseudomonadati</taxon>
        <taxon>Pseudomonadota</taxon>
        <taxon>Alphaproteobacteria</taxon>
        <taxon>Sphingomonadales</taxon>
        <taxon>Erythrobacteraceae</taxon>
        <taxon>Alteraurantiacibacter</taxon>
    </lineage>
</organism>
<dbReference type="RefSeq" id="WP_136694168.1">
    <property type="nucleotide sequence ID" value="NZ_SSHH01000003.1"/>
</dbReference>